<dbReference type="Proteomes" id="UP000036681">
    <property type="component" value="Unplaced"/>
</dbReference>
<dbReference type="WBParaSite" id="ALUE_0000300501-mRNA-1">
    <property type="protein sequence ID" value="ALUE_0000300501-mRNA-1"/>
    <property type="gene ID" value="ALUE_0000300501"/>
</dbReference>
<evidence type="ECO:0000256" key="1">
    <source>
        <dbReference type="SAM" id="Phobius"/>
    </source>
</evidence>
<dbReference type="PANTHER" id="PTHR33444:SF2">
    <property type="entry name" value="MARVEL DOMAIN-CONTAINING PROTEIN"/>
    <property type="match status" value="1"/>
</dbReference>
<dbReference type="PANTHER" id="PTHR33444">
    <property type="entry name" value="SI:DKEY-19B23.12-RELATED"/>
    <property type="match status" value="1"/>
</dbReference>
<reference evidence="3" key="1">
    <citation type="submission" date="2017-02" db="UniProtKB">
        <authorList>
            <consortium name="WormBaseParasite"/>
        </authorList>
    </citation>
    <scope>IDENTIFICATION</scope>
</reference>
<evidence type="ECO:0000313" key="3">
    <source>
        <dbReference type="WBParaSite" id="ALUE_0000300501-mRNA-1"/>
    </source>
</evidence>
<keyword evidence="1" id="KW-1133">Transmembrane helix</keyword>
<dbReference type="AlphaFoldDB" id="A0A0M3HN10"/>
<feature type="transmembrane region" description="Helical" evidence="1">
    <location>
        <begin position="226"/>
        <end position="246"/>
    </location>
</feature>
<evidence type="ECO:0000313" key="2">
    <source>
        <dbReference type="Proteomes" id="UP000036681"/>
    </source>
</evidence>
<name>A0A0M3HN10_ASCLU</name>
<proteinExistence type="predicted"/>
<dbReference type="InterPro" id="IPR040350">
    <property type="entry name" value="TMEM272"/>
</dbReference>
<accession>A0A0M3HN10</accession>
<feature type="transmembrane region" description="Helical" evidence="1">
    <location>
        <begin position="67"/>
        <end position="91"/>
    </location>
</feature>
<protein>
    <submittedName>
        <fullName evidence="3">MARVEL domain-containing protein</fullName>
    </submittedName>
</protein>
<keyword evidence="1" id="KW-0812">Transmembrane</keyword>
<feature type="transmembrane region" description="Helical" evidence="1">
    <location>
        <begin position="145"/>
        <end position="163"/>
    </location>
</feature>
<keyword evidence="2" id="KW-1185">Reference proteome</keyword>
<organism evidence="2 3">
    <name type="scientific">Ascaris lumbricoides</name>
    <name type="common">Giant roundworm</name>
    <dbReference type="NCBI Taxonomy" id="6252"/>
    <lineage>
        <taxon>Eukaryota</taxon>
        <taxon>Metazoa</taxon>
        <taxon>Ecdysozoa</taxon>
        <taxon>Nematoda</taxon>
        <taxon>Chromadorea</taxon>
        <taxon>Rhabditida</taxon>
        <taxon>Spirurina</taxon>
        <taxon>Ascaridomorpha</taxon>
        <taxon>Ascaridoidea</taxon>
        <taxon>Ascarididae</taxon>
        <taxon>Ascaris</taxon>
    </lineage>
</organism>
<sequence>MSATEFPQEVWTVHGPIPLCSLRRFGAVGVMTRNGLTGTWDDLNVVSGPRGLFTYGYNAFSSVFHTAFGMALAALLNIIPMSMIVIGLLNMEQCAVEPYLPKWLIWMGALLLVKYAVDTTLRIYKVCCAKEAPLSGTHHFGPLDWIFSGFITMCFLLGSYWLYGTFGRAQFTMSEYTDYCDILTYGSVFVIILLIYVILFVLCCVFCVCCGVVCWKSKVDRERYQVANMVQTAVSSLILLLLNFSLHSARN</sequence>
<feature type="transmembrane region" description="Helical" evidence="1">
    <location>
        <begin position="183"/>
        <end position="214"/>
    </location>
</feature>
<keyword evidence="1" id="KW-0472">Membrane</keyword>